<feature type="transmembrane region" description="Helical" evidence="1">
    <location>
        <begin position="180"/>
        <end position="204"/>
    </location>
</feature>
<feature type="transmembrane region" description="Helical" evidence="1">
    <location>
        <begin position="136"/>
        <end position="160"/>
    </location>
</feature>
<feature type="transmembrane region" description="Helical" evidence="1">
    <location>
        <begin position="63"/>
        <end position="86"/>
    </location>
</feature>
<feature type="transmembrane region" description="Helical" evidence="1">
    <location>
        <begin position="281"/>
        <end position="306"/>
    </location>
</feature>
<evidence type="ECO:0000256" key="1">
    <source>
        <dbReference type="SAM" id="Phobius"/>
    </source>
</evidence>
<keyword evidence="1" id="KW-0472">Membrane</keyword>
<keyword evidence="1" id="KW-1133">Transmembrane helix</keyword>
<name>A0A833TB45_PHYIN</name>
<feature type="transmembrane region" description="Helical" evidence="1">
    <location>
        <begin position="15"/>
        <end position="42"/>
    </location>
</feature>
<sequence>MVVALTRLLDLFAAMFWQLSCASLCLFLCISIARGLLAVRSLERRAHLESRIFVLARSFHGPIFAACLLLVALRVAFFSLIATYQMDEMEFWLKVATFWLLDMPSVTLAALHGYIVLFAVRLVFRRRWPGATTSASSGVLTAVFVAFWASLVALVTLVAVCRAEGDKMGLVVPQWMTFGYTAVIWMTLGLLTIKYVGHAVQILWRYRRRSQWCIGDGREEASGALQRLPVLSISCLKKLAVCSTLLSALLFARGVLCAITVSKSRADALNFDSWQVVTLHYFGWEIANIVIVLYMLHHTPIAVHCLSDTRSAEKSREDTITPSAPAMDDVEIQIEFQVPSVRGLVSDYVVPSNASLLSTQRRRVERENIVEFRYCGAHHTGAPSTGVEYVNCRCRREKDDCQFLENANVPLLNEEIEPLANGTIAYVNAISIAKDEESALHHNESI</sequence>
<dbReference type="EMBL" id="JAACNO010000094">
    <property type="protein sequence ID" value="KAF4150212.1"/>
    <property type="molecule type" value="Genomic_DNA"/>
</dbReference>
<protein>
    <recommendedName>
        <fullName evidence="5">THH1/TOM1/TOM3 domain-containing protein</fullName>
    </recommendedName>
</protein>
<proteinExistence type="predicted"/>
<comment type="caution">
    <text evidence="2">The sequence shown here is derived from an EMBL/GenBank/DDBJ whole genome shotgun (WGS) entry which is preliminary data.</text>
</comment>
<evidence type="ECO:0000313" key="4">
    <source>
        <dbReference type="Proteomes" id="UP000602510"/>
    </source>
</evidence>
<feature type="transmembrane region" description="Helical" evidence="1">
    <location>
        <begin position="106"/>
        <end position="124"/>
    </location>
</feature>
<gene>
    <name evidence="2" type="ORF">GN244_ATG09946</name>
    <name evidence="3" type="ORF">GN958_ATG00633</name>
</gene>
<feature type="transmembrane region" description="Helical" evidence="1">
    <location>
        <begin position="239"/>
        <end position="261"/>
    </location>
</feature>
<evidence type="ECO:0008006" key="5">
    <source>
        <dbReference type="Google" id="ProtNLM"/>
    </source>
</evidence>
<accession>A0A833TB45</accession>
<evidence type="ECO:0000313" key="3">
    <source>
        <dbReference type="EMBL" id="KAF4150212.1"/>
    </source>
</evidence>
<keyword evidence="4" id="KW-1185">Reference proteome</keyword>
<evidence type="ECO:0000313" key="2">
    <source>
        <dbReference type="EMBL" id="KAF4037931.1"/>
    </source>
</evidence>
<keyword evidence="1" id="KW-0812">Transmembrane</keyword>
<reference evidence="2" key="1">
    <citation type="submission" date="2020-04" db="EMBL/GenBank/DDBJ databases">
        <title>Hybrid Assembly of Korean Phytophthora infestans isolates.</title>
        <authorList>
            <person name="Prokchorchik M."/>
            <person name="Lee Y."/>
            <person name="Seo J."/>
            <person name="Cho J.-H."/>
            <person name="Park Y.-E."/>
            <person name="Jang D.-C."/>
            <person name="Im J.-S."/>
            <person name="Choi J.-G."/>
            <person name="Park H.-J."/>
            <person name="Lee G.-B."/>
            <person name="Lee Y.-G."/>
            <person name="Hong S.-Y."/>
            <person name="Cho K."/>
            <person name="Sohn K.H."/>
        </authorList>
    </citation>
    <scope>NUCLEOTIDE SEQUENCE</scope>
    <source>
        <strain evidence="2">KR_1_A1</strain>
        <strain evidence="3">KR_2_A2</strain>
    </source>
</reference>
<dbReference type="Proteomes" id="UP000704712">
    <property type="component" value="Unassembled WGS sequence"/>
</dbReference>
<dbReference type="Proteomes" id="UP000602510">
    <property type="component" value="Unassembled WGS sequence"/>
</dbReference>
<dbReference type="AlphaFoldDB" id="A0A833TB45"/>
<dbReference type="EMBL" id="WSZM01000225">
    <property type="protein sequence ID" value="KAF4037931.1"/>
    <property type="molecule type" value="Genomic_DNA"/>
</dbReference>
<organism evidence="2 4">
    <name type="scientific">Phytophthora infestans</name>
    <name type="common">Potato late blight agent</name>
    <name type="synonym">Botrytis infestans</name>
    <dbReference type="NCBI Taxonomy" id="4787"/>
    <lineage>
        <taxon>Eukaryota</taxon>
        <taxon>Sar</taxon>
        <taxon>Stramenopiles</taxon>
        <taxon>Oomycota</taxon>
        <taxon>Peronosporomycetes</taxon>
        <taxon>Peronosporales</taxon>
        <taxon>Peronosporaceae</taxon>
        <taxon>Phytophthora</taxon>
    </lineage>
</organism>